<proteinExistence type="predicted"/>
<dbReference type="Proteomes" id="UP000284283">
    <property type="component" value="Unassembled WGS sequence"/>
</dbReference>
<dbReference type="KEGG" id="xva:C7V42_07930"/>
<comment type="caution">
    <text evidence="1">The sequence shown here is derived from an EMBL/GenBank/DDBJ whole genome shotgun (WGS) entry which is preliminary data.</text>
</comment>
<organism evidence="1 2">
    <name type="scientific">Xanthomonas vasicola pv. vasculorum</name>
    <dbReference type="NCBI Taxonomy" id="325776"/>
    <lineage>
        <taxon>Bacteria</taxon>
        <taxon>Pseudomonadati</taxon>
        <taxon>Pseudomonadota</taxon>
        <taxon>Gammaproteobacteria</taxon>
        <taxon>Lysobacterales</taxon>
        <taxon>Lysobacteraceae</taxon>
        <taxon>Xanthomonas</taxon>
    </lineage>
</organism>
<reference evidence="1 2" key="1">
    <citation type="submission" date="2018-03" db="EMBL/GenBank/DDBJ databases">
        <authorList>
            <person name="Wu G."/>
        </authorList>
    </citation>
    <scope>NUCLEOTIDE SEQUENCE [LARGE SCALE GENOMIC DNA]</scope>
    <source>
        <strain evidence="1 2">SAM-118</strain>
    </source>
</reference>
<evidence type="ECO:0000313" key="1">
    <source>
        <dbReference type="EMBL" id="RNK99220.1"/>
    </source>
</evidence>
<protein>
    <submittedName>
        <fullName evidence="1">Uncharacterized protein</fullName>
    </submittedName>
</protein>
<sequence>MAHAKRLSRGSSAQMPSLTVATGSSSFIRYTSGEVVFFRARCKACTVRLRGVISVAWRATTTMVG</sequence>
<name>A0AAE8F4G8_XANVA</name>
<dbReference type="AlphaFoldDB" id="A0AAE8F4G8"/>
<gene>
    <name evidence="1" type="ORF">C9386_17050</name>
</gene>
<dbReference type="EMBL" id="PYTT01000142">
    <property type="protein sequence ID" value="RNK99220.1"/>
    <property type="molecule type" value="Genomic_DNA"/>
</dbReference>
<accession>A0AAE8F4G8</accession>
<evidence type="ECO:0000313" key="2">
    <source>
        <dbReference type="Proteomes" id="UP000284283"/>
    </source>
</evidence>